<dbReference type="OrthoDB" id="5386199at2759"/>
<dbReference type="Proteomes" id="UP000054144">
    <property type="component" value="Unassembled WGS sequence"/>
</dbReference>
<protein>
    <submittedName>
        <fullName evidence="2">Uncharacterized protein</fullName>
    </submittedName>
</protein>
<feature type="non-terminal residue" evidence="2">
    <location>
        <position position="1"/>
    </location>
</feature>
<keyword evidence="1" id="KW-0812">Transmembrane</keyword>
<evidence type="ECO:0000256" key="1">
    <source>
        <dbReference type="SAM" id="Phobius"/>
    </source>
</evidence>
<name>A0A0D7A723_9AGAR</name>
<dbReference type="AlphaFoldDB" id="A0A0D7A723"/>
<organism evidence="2 3">
    <name type="scientific">Fistulina hepatica ATCC 64428</name>
    <dbReference type="NCBI Taxonomy" id="1128425"/>
    <lineage>
        <taxon>Eukaryota</taxon>
        <taxon>Fungi</taxon>
        <taxon>Dikarya</taxon>
        <taxon>Basidiomycota</taxon>
        <taxon>Agaricomycotina</taxon>
        <taxon>Agaricomycetes</taxon>
        <taxon>Agaricomycetidae</taxon>
        <taxon>Agaricales</taxon>
        <taxon>Fistulinaceae</taxon>
        <taxon>Fistulina</taxon>
    </lineage>
</organism>
<sequence>IYHGPLTKVIRRAKIFSLSSLALTTLASPVMFVLADISVLGRLSLVGTCFAASALSTAMIAVFARPYVTTFRKLYPREEKASTSPIIELTNNNLFLQPTTTRVYDHQFIVQSARSLCTWELAKNVQVPKDTVTPGQEETVAETFDPSGVLLGRWIVRWDEDGQGECYEVGRVHR</sequence>
<proteinExistence type="predicted"/>
<feature type="non-terminal residue" evidence="2">
    <location>
        <position position="174"/>
    </location>
</feature>
<gene>
    <name evidence="2" type="ORF">FISHEDRAFT_31733</name>
</gene>
<evidence type="ECO:0000313" key="3">
    <source>
        <dbReference type="Proteomes" id="UP000054144"/>
    </source>
</evidence>
<feature type="transmembrane region" description="Helical" evidence="1">
    <location>
        <begin position="45"/>
        <end position="68"/>
    </location>
</feature>
<reference evidence="2 3" key="1">
    <citation type="journal article" date="2015" name="Fungal Genet. Biol.">
        <title>Evolution of novel wood decay mechanisms in Agaricales revealed by the genome sequences of Fistulina hepatica and Cylindrobasidium torrendii.</title>
        <authorList>
            <person name="Floudas D."/>
            <person name="Held B.W."/>
            <person name="Riley R."/>
            <person name="Nagy L.G."/>
            <person name="Koehler G."/>
            <person name="Ransdell A.S."/>
            <person name="Younus H."/>
            <person name="Chow J."/>
            <person name="Chiniquy J."/>
            <person name="Lipzen A."/>
            <person name="Tritt A."/>
            <person name="Sun H."/>
            <person name="Haridas S."/>
            <person name="LaButti K."/>
            <person name="Ohm R.A."/>
            <person name="Kues U."/>
            <person name="Blanchette R.A."/>
            <person name="Grigoriev I.V."/>
            <person name="Minto R.E."/>
            <person name="Hibbett D.S."/>
        </authorList>
    </citation>
    <scope>NUCLEOTIDE SEQUENCE [LARGE SCALE GENOMIC DNA]</scope>
    <source>
        <strain evidence="2 3">ATCC 64428</strain>
    </source>
</reference>
<accession>A0A0D7A723</accession>
<keyword evidence="1" id="KW-0472">Membrane</keyword>
<dbReference type="EMBL" id="KN882043">
    <property type="protein sequence ID" value="KIY46179.1"/>
    <property type="molecule type" value="Genomic_DNA"/>
</dbReference>
<keyword evidence="3" id="KW-1185">Reference proteome</keyword>
<evidence type="ECO:0000313" key="2">
    <source>
        <dbReference type="EMBL" id="KIY46179.1"/>
    </source>
</evidence>
<keyword evidence="1" id="KW-1133">Transmembrane helix</keyword>